<evidence type="ECO:0000313" key="3">
    <source>
        <dbReference type="Proteomes" id="UP000824073"/>
    </source>
</evidence>
<accession>A0A9D1IW31</accession>
<comment type="caution">
    <text evidence="2">The sequence shown here is derived from an EMBL/GenBank/DDBJ whole genome shotgun (WGS) entry which is preliminary data.</text>
</comment>
<feature type="compositionally biased region" description="Basic and acidic residues" evidence="1">
    <location>
        <begin position="7"/>
        <end position="25"/>
    </location>
</feature>
<dbReference type="Proteomes" id="UP000824073">
    <property type="component" value="Unassembled WGS sequence"/>
</dbReference>
<proteinExistence type="predicted"/>
<protein>
    <submittedName>
        <fullName evidence="2">Uncharacterized protein</fullName>
    </submittedName>
</protein>
<organism evidence="2 3">
    <name type="scientific">Candidatus Ventrousia excrementavium</name>
    <dbReference type="NCBI Taxonomy" id="2840961"/>
    <lineage>
        <taxon>Bacteria</taxon>
        <taxon>Bacillati</taxon>
        <taxon>Bacillota</taxon>
        <taxon>Clostridia</taxon>
        <taxon>Eubacteriales</taxon>
        <taxon>Clostridiaceae</taxon>
        <taxon>Clostridiaceae incertae sedis</taxon>
        <taxon>Candidatus Ventrousia</taxon>
    </lineage>
</organism>
<evidence type="ECO:0000256" key="1">
    <source>
        <dbReference type="SAM" id="MobiDB-lite"/>
    </source>
</evidence>
<sequence length="293" mass="33635">MFQNDTAQRKKEKPAERRKWAKAAGDHEVLSAKGNADTGKYIQDLNCETSERIRFKPAAPGDSRVSSVKPSCCARRDELPKLAGQVQLTTGKAEVGYDEKKRDMVFSFVRHENDAEGREVLENKARVRTLHDKDRFRSNDEDFATGAMEMRCEAARSPKTVMRRFGSMSMREGGDTTMDRVMPFQRVDREHVKLRQLRELEHDSGDDRTSIHSAASAVATFAAKKEQKQLEFRKQFSKAVSKAKENTKTDDYQLFIRKKWEAMRQEHLLDELFGETESELPEEEASVQPKQID</sequence>
<evidence type="ECO:0000313" key="2">
    <source>
        <dbReference type="EMBL" id="HIU44205.1"/>
    </source>
</evidence>
<name>A0A9D1IW31_9CLOT</name>
<feature type="compositionally biased region" description="Acidic residues" evidence="1">
    <location>
        <begin position="273"/>
        <end position="285"/>
    </location>
</feature>
<reference evidence="2" key="2">
    <citation type="journal article" date="2021" name="PeerJ">
        <title>Extensive microbial diversity within the chicken gut microbiome revealed by metagenomics and culture.</title>
        <authorList>
            <person name="Gilroy R."/>
            <person name="Ravi A."/>
            <person name="Getino M."/>
            <person name="Pursley I."/>
            <person name="Horton D.L."/>
            <person name="Alikhan N.F."/>
            <person name="Baker D."/>
            <person name="Gharbi K."/>
            <person name="Hall N."/>
            <person name="Watson M."/>
            <person name="Adriaenssens E.M."/>
            <person name="Foster-Nyarko E."/>
            <person name="Jarju S."/>
            <person name="Secka A."/>
            <person name="Antonio M."/>
            <person name="Oren A."/>
            <person name="Chaudhuri R.R."/>
            <person name="La Ragione R."/>
            <person name="Hildebrand F."/>
            <person name="Pallen M.J."/>
        </authorList>
    </citation>
    <scope>NUCLEOTIDE SEQUENCE</scope>
    <source>
        <strain evidence="2">CHK191-8634</strain>
    </source>
</reference>
<dbReference type="EMBL" id="DVMR01000059">
    <property type="protein sequence ID" value="HIU44205.1"/>
    <property type="molecule type" value="Genomic_DNA"/>
</dbReference>
<dbReference type="AlphaFoldDB" id="A0A9D1IW31"/>
<feature type="region of interest" description="Disordered" evidence="1">
    <location>
        <begin position="273"/>
        <end position="293"/>
    </location>
</feature>
<feature type="region of interest" description="Disordered" evidence="1">
    <location>
        <begin position="1"/>
        <end position="25"/>
    </location>
</feature>
<gene>
    <name evidence="2" type="ORF">IAB67_07925</name>
</gene>
<reference evidence="2" key="1">
    <citation type="submission" date="2020-10" db="EMBL/GenBank/DDBJ databases">
        <authorList>
            <person name="Gilroy R."/>
        </authorList>
    </citation>
    <scope>NUCLEOTIDE SEQUENCE</scope>
    <source>
        <strain evidence="2">CHK191-8634</strain>
    </source>
</reference>